<evidence type="ECO:0000259" key="8">
    <source>
        <dbReference type="PROSITE" id="PS00651"/>
    </source>
</evidence>
<dbReference type="GO" id="GO:0003735">
    <property type="term" value="F:structural constituent of ribosome"/>
    <property type="evidence" value="ECO:0007669"/>
    <property type="project" value="InterPro"/>
</dbReference>
<evidence type="ECO:0000256" key="4">
    <source>
        <dbReference type="ARBA" id="ARBA00022980"/>
    </source>
</evidence>
<protein>
    <recommendedName>
        <fullName evidence="6 7">Large ribosomal subunit protein bL9</fullName>
    </recommendedName>
</protein>
<evidence type="ECO:0000256" key="7">
    <source>
        <dbReference type="HAMAP-Rule" id="MF_00503"/>
    </source>
</evidence>
<comment type="function">
    <text evidence="7">Binds to the 23S rRNA.</text>
</comment>
<dbReference type="Pfam" id="PF03948">
    <property type="entry name" value="Ribosomal_L9_C"/>
    <property type="match status" value="1"/>
</dbReference>
<dbReference type="SUPFAM" id="SSF55658">
    <property type="entry name" value="L9 N-domain-like"/>
    <property type="match status" value="1"/>
</dbReference>
<dbReference type="InterPro" id="IPR036935">
    <property type="entry name" value="Ribosomal_bL9_N_sf"/>
</dbReference>
<dbReference type="NCBIfam" id="TIGR00158">
    <property type="entry name" value="L9"/>
    <property type="match status" value="1"/>
</dbReference>
<keyword evidence="3 7" id="KW-0694">RNA-binding</keyword>
<reference evidence="9" key="1">
    <citation type="journal article" date="2014" name="Int. J. Syst. Evol. Microbiol.">
        <title>Complete genome sequence of Corynebacterium casei LMG S-19264T (=DSM 44701T), isolated from a smear-ripened cheese.</title>
        <authorList>
            <consortium name="US DOE Joint Genome Institute (JGI-PGF)"/>
            <person name="Walter F."/>
            <person name="Albersmeier A."/>
            <person name="Kalinowski J."/>
            <person name="Ruckert C."/>
        </authorList>
    </citation>
    <scope>NUCLEOTIDE SEQUENCE</scope>
    <source>
        <strain evidence="9">KCTC 32296</strain>
    </source>
</reference>
<reference evidence="9" key="2">
    <citation type="submission" date="2020-09" db="EMBL/GenBank/DDBJ databases">
        <authorList>
            <person name="Sun Q."/>
            <person name="Kim S."/>
        </authorList>
    </citation>
    <scope>NUCLEOTIDE SEQUENCE</scope>
    <source>
        <strain evidence="9">KCTC 32296</strain>
    </source>
</reference>
<dbReference type="Gene3D" id="3.40.5.10">
    <property type="entry name" value="Ribosomal protein L9, N-terminal domain"/>
    <property type="match status" value="1"/>
</dbReference>
<comment type="caution">
    <text evidence="9">The sequence shown here is derived from an EMBL/GenBank/DDBJ whole genome shotgun (WGS) entry which is preliminary data.</text>
</comment>
<dbReference type="GO" id="GO:0006412">
    <property type="term" value="P:translation"/>
    <property type="evidence" value="ECO:0007669"/>
    <property type="project" value="UniProtKB-UniRule"/>
</dbReference>
<organism evidence="9 10">
    <name type="scientific">Asticcacaulis endophyticus</name>
    <dbReference type="NCBI Taxonomy" id="1395890"/>
    <lineage>
        <taxon>Bacteria</taxon>
        <taxon>Pseudomonadati</taxon>
        <taxon>Pseudomonadota</taxon>
        <taxon>Alphaproteobacteria</taxon>
        <taxon>Caulobacterales</taxon>
        <taxon>Caulobacteraceae</taxon>
        <taxon>Asticcacaulis</taxon>
    </lineage>
</organism>
<dbReference type="PROSITE" id="PS00651">
    <property type="entry name" value="RIBOSOMAL_L9"/>
    <property type="match status" value="1"/>
</dbReference>
<dbReference type="InterPro" id="IPR036791">
    <property type="entry name" value="Ribosomal_bL9_C_sf"/>
</dbReference>
<keyword evidence="5 7" id="KW-0687">Ribonucleoprotein</keyword>
<dbReference type="GO" id="GO:0005840">
    <property type="term" value="C:ribosome"/>
    <property type="evidence" value="ECO:0007669"/>
    <property type="project" value="UniProtKB-KW"/>
</dbReference>
<dbReference type="RefSeq" id="WP_189487663.1">
    <property type="nucleotide sequence ID" value="NZ_BMZB01000004.1"/>
</dbReference>
<dbReference type="InterPro" id="IPR009027">
    <property type="entry name" value="Ribosomal_bL9/RNase_H1_N"/>
</dbReference>
<evidence type="ECO:0000256" key="3">
    <source>
        <dbReference type="ARBA" id="ARBA00022884"/>
    </source>
</evidence>
<dbReference type="InterPro" id="IPR000244">
    <property type="entry name" value="Ribosomal_bL9"/>
</dbReference>
<gene>
    <name evidence="7 9" type="primary">rplI</name>
    <name evidence="9" type="ORF">GCM10011273_28130</name>
</gene>
<dbReference type="HAMAP" id="MF_00503">
    <property type="entry name" value="Ribosomal_bL9"/>
    <property type="match status" value="1"/>
</dbReference>
<dbReference type="Gene3D" id="3.10.430.100">
    <property type="entry name" value="Ribosomal protein L9, C-terminal domain"/>
    <property type="match status" value="1"/>
</dbReference>
<dbReference type="InterPro" id="IPR020069">
    <property type="entry name" value="Ribosomal_bL9_C"/>
</dbReference>
<dbReference type="Pfam" id="PF01281">
    <property type="entry name" value="Ribosomal_L9_N"/>
    <property type="match status" value="1"/>
</dbReference>
<dbReference type="GO" id="GO:1990904">
    <property type="term" value="C:ribonucleoprotein complex"/>
    <property type="evidence" value="ECO:0007669"/>
    <property type="project" value="UniProtKB-KW"/>
</dbReference>
<dbReference type="InterPro" id="IPR020594">
    <property type="entry name" value="Ribosomal_bL9_bac/chp"/>
</dbReference>
<dbReference type="InterPro" id="IPR020070">
    <property type="entry name" value="Ribosomal_bL9_N"/>
</dbReference>
<evidence type="ECO:0000256" key="1">
    <source>
        <dbReference type="ARBA" id="ARBA00010605"/>
    </source>
</evidence>
<evidence type="ECO:0000256" key="2">
    <source>
        <dbReference type="ARBA" id="ARBA00022730"/>
    </source>
</evidence>
<evidence type="ECO:0000313" key="10">
    <source>
        <dbReference type="Proteomes" id="UP000662572"/>
    </source>
</evidence>
<keyword evidence="2 7" id="KW-0699">rRNA-binding</keyword>
<evidence type="ECO:0000256" key="5">
    <source>
        <dbReference type="ARBA" id="ARBA00023274"/>
    </source>
</evidence>
<accession>A0A918QD49</accession>
<keyword evidence="10" id="KW-1185">Reference proteome</keyword>
<dbReference type="Proteomes" id="UP000662572">
    <property type="component" value="Unassembled WGS sequence"/>
</dbReference>
<evidence type="ECO:0000313" key="9">
    <source>
        <dbReference type="EMBL" id="GGZ39839.1"/>
    </source>
</evidence>
<feature type="domain" description="Ribosomal protein L9" evidence="8">
    <location>
        <begin position="13"/>
        <end position="40"/>
    </location>
</feature>
<sequence length="195" mass="20709">MKVVLLERVENLGHIGDVVAVKDGFARNFLLPRHKALRATSANLKVFEAQKEQIVARNTAAKAAAEKQGSELDGSQYILIRQAGETGQLYGSVTARDVADAIAENGGKVERSQISLDTPIKTLGVHAIKVRLHSEVSITITVNIARSADEAERQAAGENVITSQFEEDRLADEAAAADMIEGGAGQAGADADYDA</sequence>
<dbReference type="AlphaFoldDB" id="A0A918QD49"/>
<dbReference type="GO" id="GO:0019843">
    <property type="term" value="F:rRNA binding"/>
    <property type="evidence" value="ECO:0007669"/>
    <property type="project" value="UniProtKB-UniRule"/>
</dbReference>
<proteinExistence type="inferred from homology"/>
<keyword evidence="4 7" id="KW-0689">Ribosomal protein</keyword>
<evidence type="ECO:0000256" key="6">
    <source>
        <dbReference type="ARBA" id="ARBA00035292"/>
    </source>
</evidence>
<dbReference type="SUPFAM" id="SSF55653">
    <property type="entry name" value="Ribosomal protein L9 C-domain"/>
    <property type="match status" value="1"/>
</dbReference>
<dbReference type="EMBL" id="BMZB01000004">
    <property type="protein sequence ID" value="GGZ39839.1"/>
    <property type="molecule type" value="Genomic_DNA"/>
</dbReference>
<dbReference type="PANTHER" id="PTHR21368">
    <property type="entry name" value="50S RIBOSOMAL PROTEIN L9"/>
    <property type="match status" value="1"/>
</dbReference>
<name>A0A918QD49_9CAUL</name>
<comment type="similarity">
    <text evidence="1 7">Belongs to the bacterial ribosomal protein bL9 family.</text>
</comment>